<dbReference type="SMART" id="SM00382">
    <property type="entry name" value="AAA"/>
    <property type="match status" value="1"/>
</dbReference>
<dbReference type="CDD" id="cd03250">
    <property type="entry name" value="ABCC_MRP_domain1"/>
    <property type="match status" value="1"/>
</dbReference>
<evidence type="ECO:0000256" key="4">
    <source>
        <dbReference type="ARBA" id="ARBA00022448"/>
    </source>
</evidence>
<evidence type="ECO:0000256" key="1">
    <source>
        <dbReference type="ARBA" id="ARBA00004141"/>
    </source>
</evidence>
<dbReference type="Proteomes" id="UP000501690">
    <property type="component" value="Linkage Group LG5"/>
</dbReference>
<feature type="transmembrane region" description="Helical" evidence="13">
    <location>
        <begin position="502"/>
        <end position="527"/>
    </location>
</feature>
<dbReference type="GO" id="GO:0008559">
    <property type="term" value="F:ABC-type xenobiotic transporter activity"/>
    <property type="evidence" value="ECO:0007669"/>
    <property type="project" value="UniProtKB-EC"/>
</dbReference>
<dbReference type="PANTHER" id="PTHR24223:SF367">
    <property type="entry name" value="ABC-TYPE XENOBIOTIC TRANSPORTER"/>
    <property type="match status" value="1"/>
</dbReference>
<dbReference type="Pfam" id="PF00664">
    <property type="entry name" value="ABC_membrane"/>
    <property type="match status" value="2"/>
</dbReference>
<evidence type="ECO:0000256" key="5">
    <source>
        <dbReference type="ARBA" id="ARBA00022692"/>
    </source>
</evidence>
<dbReference type="FunFam" id="1.20.1560.10:FF:000002">
    <property type="entry name" value="ABC transporter C family member 5"/>
    <property type="match status" value="1"/>
</dbReference>
<dbReference type="FunFam" id="1.20.1560.10:FF:000003">
    <property type="entry name" value="ABC transporter C family member 10"/>
    <property type="match status" value="1"/>
</dbReference>
<sequence length="1368" mass="154572">MKEFLSMFCAEADCPGTGGKQPFCFDLKTLKDPYSCFNQFLIFCFDVSVLVILAFLLIQRYLFRPFQGIWGLEENLRKSHNLLPLNGWLLELFEGFRWLIVGLSVSLKLKQLPRSWLWLFSLVTLFLSSVLCVLSMSYAISNRELTFKEALDVLSFPGAVLLLLCTYKTPKCEDTATSIDEDFYDSLNNDFHEVDPYNYVTPFAKAGFLSRMSFWWLNPLMKIGQEKTLQDEDIPKLPELDRAEFCYLSFIEQLSTRKGKESLSQSSILWAIVFCHWKDILMSGLFALLKVLSVCTGPVLLNAFISIAEGNGSFKYEGYVLVLTLFITKIAESLSQRQWYFRTRLVGMKIRSMLTASIYRKILRLSGAARSTHSSGEIMNYVTVDAYRIGEFPFWFHQTWTTSVQLCIALIILFRAIGLATIASLVVIVLTVLCNTPLAKMQHKFQSKLVVAQDERLKVSSEALVNMKVLKLYAWETHFKNAIERLRNIELKLLSAVQLRKAYNIILFWISPVLVSAASFGACYFLNVPLHANNVFTFVATLRLVQEPITAIPDVVGVVIQAKVAFSRTVNFLEAPELQSAKFKHRCFDDSIKGSISIKSADFSWEGNVSKSTLRNINLEIRHGQKLAICGEVGSGKSTLLTTILGEVPLTKGTIEVYGKFAYVSQTAWIQTGTIRENILFGSDLDAHRYQETLRRSSLLKDLELFPHGDLTEIGERGVNLSGGQKQRIQLARALYQNADVYLLDDPFSAVDAHTATNLFNEYIMDGLKEKTVLLVTHQVDFLPAFDSVMLMSNGKILEVAPYHHLLTSSREFQNLVNAHNETAGSDNPMNVSSSERHSTSAREITQAFMEKQLKATNENQLIKEEEREIGNTGFKPYLQYLNQKKGYAYFFMASFCHLMFVILQILQNSWMAAKVDNSQVSTLQLIVVYFLIGVASIIFLLIRTLLVVAFGIQSSTYLFVQLINSLFRAPMSFYDCTPLGRILSRVSSDLSIMDLDIPSMLSFTTVGVIYLCSNLTVLAIVSWQVLVVSLPMIYAAIRLQKYYFSTAKELMRVNGTTKSFVANHIAETTAGAVTIRAFEEEDRFFKKNLDLIDINASPFFHSFASNEWLIQRLEVISALLLTSAALCMVLLPPGTFSSGLVGMVLSYGLTLNASLVFLIQNQCSLENYIVSVERINQYMHIPSEAPEVIAGNRPPSNWPVAGKVELNDLQDPTLFNGTVRYNLDPLSQYSDQEIWEVLGKCQLREVVEEKEEGLNSSVVEDGSNWSMGQRQLFCLGRALLRRSRILVLDEATDLILQKTIRTEFADCTVITVAHRIPTVMDCSMVLSISDGKLVEYDEPMNLMNKEGSLFKQLVKEYWSHFHSAESY</sequence>
<keyword evidence="8 16" id="KW-0067">ATP-binding</keyword>
<organism evidence="16 17">
    <name type="scientific">Vigna unguiculata</name>
    <name type="common">Cowpea</name>
    <dbReference type="NCBI Taxonomy" id="3917"/>
    <lineage>
        <taxon>Eukaryota</taxon>
        <taxon>Viridiplantae</taxon>
        <taxon>Streptophyta</taxon>
        <taxon>Embryophyta</taxon>
        <taxon>Tracheophyta</taxon>
        <taxon>Spermatophyta</taxon>
        <taxon>Magnoliopsida</taxon>
        <taxon>eudicotyledons</taxon>
        <taxon>Gunneridae</taxon>
        <taxon>Pentapetalae</taxon>
        <taxon>rosids</taxon>
        <taxon>fabids</taxon>
        <taxon>Fabales</taxon>
        <taxon>Fabaceae</taxon>
        <taxon>Papilionoideae</taxon>
        <taxon>50 kb inversion clade</taxon>
        <taxon>NPAAA clade</taxon>
        <taxon>indigoferoid/millettioid clade</taxon>
        <taxon>Phaseoleae</taxon>
        <taxon>Vigna</taxon>
    </lineage>
</organism>
<keyword evidence="11 13" id="KW-0472">Membrane</keyword>
<keyword evidence="7" id="KW-0547">Nucleotide-binding</keyword>
<dbReference type="CDD" id="cd18579">
    <property type="entry name" value="ABC_6TM_ABCC_D1"/>
    <property type="match status" value="1"/>
</dbReference>
<dbReference type="Gene3D" id="3.40.50.300">
    <property type="entry name" value="P-loop containing nucleotide triphosphate hydrolases"/>
    <property type="match status" value="2"/>
</dbReference>
<dbReference type="InterPro" id="IPR044726">
    <property type="entry name" value="ABCC_6TM_D2"/>
</dbReference>
<evidence type="ECO:0000256" key="10">
    <source>
        <dbReference type="ARBA" id="ARBA00022989"/>
    </source>
</evidence>
<feature type="transmembrane region" description="Helical" evidence="13">
    <location>
        <begin position="927"/>
        <end position="953"/>
    </location>
</feature>
<reference evidence="16 17" key="1">
    <citation type="submission" date="2019-04" db="EMBL/GenBank/DDBJ databases">
        <title>An improved genome assembly and genetic linkage map for asparagus bean, Vigna unguiculata ssp. sesquipedialis.</title>
        <authorList>
            <person name="Xia Q."/>
            <person name="Zhang R."/>
            <person name="Dong Y."/>
        </authorList>
    </citation>
    <scope>NUCLEOTIDE SEQUENCE [LARGE SCALE GENOMIC DNA]</scope>
    <source>
        <tissue evidence="16">Leaf</tissue>
    </source>
</reference>
<feature type="transmembrane region" description="Helical" evidence="13">
    <location>
        <begin position="1116"/>
        <end position="1135"/>
    </location>
</feature>
<comment type="similarity">
    <text evidence="2">Belongs to the ABC transporter superfamily. ABCC family. Conjugate transporter (TC 3.A.1.208) subfamily.</text>
</comment>
<dbReference type="FunFam" id="3.40.50.300:FF:000923">
    <property type="entry name" value="ABC transporter C family member 10"/>
    <property type="match status" value="1"/>
</dbReference>
<dbReference type="InterPro" id="IPR003439">
    <property type="entry name" value="ABC_transporter-like_ATP-bd"/>
</dbReference>
<accession>A0A4D6M1H1</accession>
<feature type="transmembrane region" description="Helical" evidence="13">
    <location>
        <begin position="117"/>
        <end position="140"/>
    </location>
</feature>
<dbReference type="PROSITE" id="PS00211">
    <property type="entry name" value="ABC_TRANSPORTER_1"/>
    <property type="match status" value="1"/>
</dbReference>
<comment type="subcellular location">
    <subcellularLocation>
        <location evidence="1">Membrane</location>
        <topology evidence="1">Multi-pass membrane protein</topology>
    </subcellularLocation>
</comment>
<evidence type="ECO:0000256" key="11">
    <source>
        <dbReference type="ARBA" id="ARBA00023136"/>
    </source>
</evidence>
<keyword evidence="4" id="KW-0813">Transport</keyword>
<feature type="domain" description="ABC transmembrane type-1" evidence="15">
    <location>
        <begin position="281"/>
        <end position="561"/>
    </location>
</feature>
<dbReference type="InterPro" id="IPR003593">
    <property type="entry name" value="AAA+_ATPase"/>
</dbReference>
<dbReference type="EMBL" id="CP039349">
    <property type="protein sequence ID" value="QCD94660.1"/>
    <property type="molecule type" value="Genomic_DNA"/>
</dbReference>
<keyword evidence="10 13" id="KW-1133">Transmembrane helix</keyword>
<dbReference type="InterPro" id="IPR027417">
    <property type="entry name" value="P-loop_NTPase"/>
</dbReference>
<feature type="transmembrane region" description="Helical" evidence="13">
    <location>
        <begin position="40"/>
        <end position="63"/>
    </location>
</feature>
<evidence type="ECO:0000259" key="14">
    <source>
        <dbReference type="PROSITE" id="PS50893"/>
    </source>
</evidence>
<comment type="catalytic activity">
    <reaction evidence="12">
        <text>ATP + H2O + xenobioticSide 1 = ADP + phosphate + xenobioticSide 2.</text>
        <dbReference type="EC" id="7.6.2.2"/>
    </reaction>
</comment>
<dbReference type="PROSITE" id="PS50893">
    <property type="entry name" value="ABC_TRANSPORTER_2"/>
    <property type="match status" value="2"/>
</dbReference>
<evidence type="ECO:0000256" key="12">
    <source>
        <dbReference type="ARBA" id="ARBA00034018"/>
    </source>
</evidence>
<dbReference type="Pfam" id="PF00005">
    <property type="entry name" value="ABC_tran"/>
    <property type="match status" value="2"/>
</dbReference>
<keyword evidence="6" id="KW-0677">Repeat</keyword>
<dbReference type="EC" id="7.6.2.2" evidence="3"/>
<evidence type="ECO:0000256" key="13">
    <source>
        <dbReference type="SAM" id="Phobius"/>
    </source>
</evidence>
<dbReference type="InterPro" id="IPR011527">
    <property type="entry name" value="ABC1_TM_dom"/>
</dbReference>
<dbReference type="PROSITE" id="PS50929">
    <property type="entry name" value="ABC_TM1F"/>
    <property type="match status" value="2"/>
</dbReference>
<evidence type="ECO:0000256" key="7">
    <source>
        <dbReference type="ARBA" id="ARBA00022741"/>
    </source>
</evidence>
<dbReference type="PANTHER" id="PTHR24223">
    <property type="entry name" value="ATP-BINDING CASSETTE SUB-FAMILY C"/>
    <property type="match status" value="1"/>
</dbReference>
<evidence type="ECO:0000256" key="2">
    <source>
        <dbReference type="ARBA" id="ARBA00009726"/>
    </source>
</evidence>
<evidence type="ECO:0000256" key="8">
    <source>
        <dbReference type="ARBA" id="ARBA00022840"/>
    </source>
</evidence>
<dbReference type="InterPro" id="IPR036640">
    <property type="entry name" value="ABC1_TM_sf"/>
</dbReference>
<protein>
    <recommendedName>
        <fullName evidence="3">ABC-type xenobiotic transporter</fullName>
        <ecNumber evidence="3">7.6.2.2</ecNumber>
    </recommendedName>
</protein>
<feature type="domain" description="ABC transporter" evidence="14">
    <location>
        <begin position="598"/>
        <end position="819"/>
    </location>
</feature>
<dbReference type="InterPro" id="IPR050173">
    <property type="entry name" value="ABC_transporter_C-like"/>
</dbReference>
<dbReference type="CDD" id="cd18580">
    <property type="entry name" value="ABC_6TM_ABCC_D2"/>
    <property type="match status" value="1"/>
</dbReference>
<feature type="transmembrane region" description="Helical" evidence="13">
    <location>
        <begin position="887"/>
        <end position="907"/>
    </location>
</feature>
<proteinExistence type="inferred from homology"/>
<feature type="domain" description="ABC transporter" evidence="14">
    <location>
        <begin position="1090"/>
        <end position="1356"/>
    </location>
</feature>
<evidence type="ECO:0000256" key="3">
    <source>
        <dbReference type="ARBA" id="ARBA00012191"/>
    </source>
</evidence>
<feature type="domain" description="ABC transmembrane type-1" evidence="15">
    <location>
        <begin position="892"/>
        <end position="1168"/>
    </location>
</feature>
<evidence type="ECO:0000256" key="6">
    <source>
        <dbReference type="ARBA" id="ARBA00022737"/>
    </source>
</evidence>
<feature type="transmembrane region" description="Helical" evidence="13">
    <location>
        <begin position="1141"/>
        <end position="1160"/>
    </location>
</feature>
<feature type="transmembrane region" description="Helical" evidence="13">
    <location>
        <begin position="408"/>
        <end position="434"/>
    </location>
</feature>
<feature type="transmembrane region" description="Helical" evidence="13">
    <location>
        <begin position="83"/>
        <end position="105"/>
    </location>
</feature>
<dbReference type="GO" id="GO:0016887">
    <property type="term" value="F:ATP hydrolysis activity"/>
    <property type="evidence" value="ECO:0007669"/>
    <property type="project" value="InterPro"/>
</dbReference>
<dbReference type="InterPro" id="IPR017871">
    <property type="entry name" value="ABC_transporter-like_CS"/>
</dbReference>
<name>A0A4D6M1H1_VIGUN</name>
<dbReference type="SUPFAM" id="SSF52540">
    <property type="entry name" value="P-loop containing nucleoside triphosphate hydrolases"/>
    <property type="match status" value="2"/>
</dbReference>
<evidence type="ECO:0000259" key="15">
    <source>
        <dbReference type="PROSITE" id="PS50929"/>
    </source>
</evidence>
<dbReference type="GO" id="GO:0016020">
    <property type="term" value="C:membrane"/>
    <property type="evidence" value="ECO:0007669"/>
    <property type="project" value="UniProtKB-SubCell"/>
</dbReference>
<keyword evidence="9" id="KW-1278">Translocase</keyword>
<keyword evidence="17" id="KW-1185">Reference proteome</keyword>
<evidence type="ECO:0000313" key="17">
    <source>
        <dbReference type="Proteomes" id="UP000501690"/>
    </source>
</evidence>
<dbReference type="GO" id="GO:0005524">
    <property type="term" value="F:ATP binding"/>
    <property type="evidence" value="ECO:0007669"/>
    <property type="project" value="UniProtKB-KW"/>
</dbReference>
<feature type="transmembrane region" description="Helical" evidence="13">
    <location>
        <begin position="1009"/>
        <end position="1038"/>
    </location>
</feature>
<dbReference type="Gene3D" id="1.20.1560.10">
    <property type="entry name" value="ABC transporter type 1, transmembrane domain"/>
    <property type="match status" value="2"/>
</dbReference>
<dbReference type="InterPro" id="IPR044746">
    <property type="entry name" value="ABCC_6TM_D1"/>
</dbReference>
<dbReference type="Pfam" id="PF24358">
    <property type="entry name" value="ABCC10_N"/>
    <property type="match status" value="1"/>
</dbReference>
<keyword evidence="5 13" id="KW-0812">Transmembrane</keyword>
<dbReference type="InterPro" id="IPR056228">
    <property type="entry name" value="ABCC10-like_N"/>
</dbReference>
<dbReference type="SUPFAM" id="SSF90123">
    <property type="entry name" value="ABC transporter transmembrane region"/>
    <property type="match status" value="2"/>
</dbReference>
<gene>
    <name evidence="16" type="ORF">DEO72_LG5g2745</name>
</gene>
<evidence type="ECO:0000256" key="9">
    <source>
        <dbReference type="ARBA" id="ARBA00022967"/>
    </source>
</evidence>
<evidence type="ECO:0000313" key="16">
    <source>
        <dbReference type="EMBL" id="QCD94660.1"/>
    </source>
</evidence>